<dbReference type="Pfam" id="PF12704">
    <property type="entry name" value="MacB_PCD"/>
    <property type="match status" value="1"/>
</dbReference>
<evidence type="ECO:0000256" key="5">
    <source>
        <dbReference type="ARBA" id="ARBA00022989"/>
    </source>
</evidence>
<evidence type="ECO:0000256" key="6">
    <source>
        <dbReference type="ARBA" id="ARBA00023136"/>
    </source>
</evidence>
<evidence type="ECO:0000259" key="8">
    <source>
        <dbReference type="Pfam" id="PF02687"/>
    </source>
</evidence>
<comment type="similarity">
    <text evidence="2">Belongs to the ABC-4 integral membrane protein family. LolC/E subfamily.</text>
</comment>
<feature type="transmembrane region" description="Helical" evidence="7">
    <location>
        <begin position="266"/>
        <end position="288"/>
    </location>
</feature>
<dbReference type="GO" id="GO:0098797">
    <property type="term" value="C:plasma membrane protein complex"/>
    <property type="evidence" value="ECO:0007669"/>
    <property type="project" value="TreeGrafter"/>
</dbReference>
<evidence type="ECO:0000256" key="3">
    <source>
        <dbReference type="ARBA" id="ARBA00022475"/>
    </source>
</evidence>
<sequence>MIKRLFTLAFKNIFRARNRTMITIVAYAFGIGLYIFMNSLLTGIYNTSVKNIIDKDISKIKVMGNDYNLDDVVPLPETYFEYTKYTGISNQYEYSSPDIQFIANIITSDISTKAVIRGVEPDKADSVFHYSNDIVEGVWIDRCKDNEVVIGGRIAHSLNLKLGDMFTLVFKNRDGNFDAFDLDVGGIISTGNPNIDRLSIFMPLAKTQEFMAANGLISGISIKTKNHETEKIKINETFTGVSAYTWEDLSEGFLNLDKMKKGFSSLLIFMIVIVATVGIFNTILLGMFERKREIGMLKAMGMSRRQIGLLFSIEGGIIGFIGSLGGIAFGLLINLPFVIKGFDLSMYGEMDIGYPVQDVVKSTWGFEFIIPALILGVIIALIASWYPAMRAAKLEPVKTLRD</sequence>
<evidence type="ECO:0008006" key="12">
    <source>
        <dbReference type="Google" id="ProtNLM"/>
    </source>
</evidence>
<evidence type="ECO:0000256" key="1">
    <source>
        <dbReference type="ARBA" id="ARBA00004651"/>
    </source>
</evidence>
<reference evidence="10 11" key="1">
    <citation type="submission" date="2018-06" db="EMBL/GenBank/DDBJ databases">
        <title>Extensive metabolic versatility and redundancy in microbially diverse, dynamic hydrothermal sediments.</title>
        <authorList>
            <person name="Dombrowski N."/>
            <person name="Teske A."/>
            <person name="Baker B.J."/>
        </authorList>
    </citation>
    <scope>NUCLEOTIDE SEQUENCE [LARGE SCALE GENOMIC DNA]</scope>
    <source>
        <strain evidence="10">B10_G13</strain>
    </source>
</reference>
<keyword evidence="3" id="KW-1003">Cell membrane</keyword>
<dbReference type="InterPro" id="IPR025857">
    <property type="entry name" value="MacB_PCD"/>
</dbReference>
<dbReference type="InterPro" id="IPR051447">
    <property type="entry name" value="Lipoprotein-release_system"/>
</dbReference>
<evidence type="ECO:0000313" key="11">
    <source>
        <dbReference type="Proteomes" id="UP000271125"/>
    </source>
</evidence>
<keyword evidence="5 7" id="KW-1133">Transmembrane helix</keyword>
<dbReference type="Pfam" id="PF02687">
    <property type="entry name" value="FtsX"/>
    <property type="match status" value="1"/>
</dbReference>
<dbReference type="PANTHER" id="PTHR30489:SF0">
    <property type="entry name" value="LIPOPROTEIN-RELEASING SYSTEM TRANSMEMBRANE PROTEIN LOLE"/>
    <property type="match status" value="1"/>
</dbReference>
<proteinExistence type="inferred from homology"/>
<keyword evidence="6 7" id="KW-0472">Membrane</keyword>
<dbReference type="AlphaFoldDB" id="A0A660SND9"/>
<evidence type="ECO:0000256" key="4">
    <source>
        <dbReference type="ARBA" id="ARBA00022692"/>
    </source>
</evidence>
<comment type="subcellular location">
    <subcellularLocation>
        <location evidence="1">Cell membrane</location>
        <topology evidence="1">Multi-pass membrane protein</topology>
    </subcellularLocation>
</comment>
<keyword evidence="4 7" id="KW-0812">Transmembrane</keyword>
<dbReference type="GO" id="GO:0044874">
    <property type="term" value="P:lipoprotein localization to outer membrane"/>
    <property type="evidence" value="ECO:0007669"/>
    <property type="project" value="TreeGrafter"/>
</dbReference>
<evidence type="ECO:0000313" key="10">
    <source>
        <dbReference type="EMBL" id="RKX72314.1"/>
    </source>
</evidence>
<gene>
    <name evidence="10" type="ORF">DRP43_01080</name>
</gene>
<dbReference type="EMBL" id="QNBD01000030">
    <property type="protein sequence ID" value="RKX72314.1"/>
    <property type="molecule type" value="Genomic_DNA"/>
</dbReference>
<feature type="transmembrane region" description="Helical" evidence="7">
    <location>
        <begin position="309"/>
        <end position="339"/>
    </location>
</feature>
<name>A0A660SND9_UNCT6</name>
<feature type="transmembrane region" description="Helical" evidence="7">
    <location>
        <begin position="368"/>
        <end position="388"/>
    </location>
</feature>
<dbReference type="Proteomes" id="UP000271125">
    <property type="component" value="Unassembled WGS sequence"/>
</dbReference>
<evidence type="ECO:0000256" key="7">
    <source>
        <dbReference type="SAM" id="Phobius"/>
    </source>
</evidence>
<evidence type="ECO:0000256" key="2">
    <source>
        <dbReference type="ARBA" id="ARBA00005236"/>
    </source>
</evidence>
<feature type="domain" description="ABC3 transporter permease C-terminal" evidence="8">
    <location>
        <begin position="266"/>
        <end position="396"/>
    </location>
</feature>
<accession>A0A660SND9</accession>
<dbReference type="PANTHER" id="PTHR30489">
    <property type="entry name" value="LIPOPROTEIN-RELEASING SYSTEM TRANSMEMBRANE PROTEIN LOLE"/>
    <property type="match status" value="1"/>
</dbReference>
<organism evidence="10 11">
    <name type="scientific">candidate division TA06 bacterium</name>
    <dbReference type="NCBI Taxonomy" id="2250710"/>
    <lineage>
        <taxon>Bacteria</taxon>
        <taxon>Bacteria division TA06</taxon>
    </lineage>
</organism>
<protein>
    <recommendedName>
        <fullName evidence="12">ABC transporter permease</fullName>
    </recommendedName>
</protein>
<feature type="transmembrane region" description="Helical" evidence="7">
    <location>
        <begin position="21"/>
        <end position="45"/>
    </location>
</feature>
<feature type="domain" description="MacB-like periplasmic core" evidence="9">
    <location>
        <begin position="20"/>
        <end position="229"/>
    </location>
</feature>
<comment type="caution">
    <text evidence="10">The sequence shown here is derived from an EMBL/GenBank/DDBJ whole genome shotgun (WGS) entry which is preliminary data.</text>
</comment>
<evidence type="ECO:0000259" key="9">
    <source>
        <dbReference type="Pfam" id="PF12704"/>
    </source>
</evidence>
<dbReference type="InterPro" id="IPR003838">
    <property type="entry name" value="ABC3_permease_C"/>
</dbReference>